<evidence type="ECO:0000313" key="2">
    <source>
        <dbReference type="Proteomes" id="UP000006320"/>
    </source>
</evidence>
<organism evidence="1 2">
    <name type="scientific">Paraglaciecola chathamensis S18K6</name>
    <dbReference type="NCBI Taxonomy" id="1127672"/>
    <lineage>
        <taxon>Bacteria</taxon>
        <taxon>Pseudomonadati</taxon>
        <taxon>Pseudomonadota</taxon>
        <taxon>Gammaproteobacteria</taxon>
        <taxon>Alteromonadales</taxon>
        <taxon>Alteromonadaceae</taxon>
        <taxon>Paraglaciecola</taxon>
    </lineage>
</organism>
<reference evidence="1 2" key="1">
    <citation type="journal article" date="2017" name="Antonie Van Leeuwenhoek">
        <title>Rhizobium rhizosphaerae sp. nov., a novel species isolated from rice rhizosphere.</title>
        <authorList>
            <person name="Zhao J.J."/>
            <person name="Zhang J."/>
            <person name="Zhang R.J."/>
            <person name="Zhang C.W."/>
            <person name="Yin H.Q."/>
            <person name="Zhang X.X."/>
        </authorList>
    </citation>
    <scope>NUCLEOTIDE SEQUENCE [LARGE SCALE GENOMIC DNA]</scope>
    <source>
        <strain evidence="1 2">S18K6</strain>
    </source>
</reference>
<accession>A0AAV3UV39</accession>
<proteinExistence type="predicted"/>
<protein>
    <submittedName>
        <fullName evidence="1">Uncharacterized protein</fullName>
    </submittedName>
</protein>
<sequence length="58" mass="6503">MVLEELDNLKERRNKSVSADALVCIRMLEDIFNGHSAEELQAGIALPSTETAKRVNYL</sequence>
<name>A0AAV3UV39_9ALTE</name>
<comment type="caution">
    <text evidence="1">The sequence shown here is derived from an EMBL/GenBank/DDBJ whole genome shotgun (WGS) entry which is preliminary data.</text>
</comment>
<dbReference type="Proteomes" id="UP000006320">
    <property type="component" value="Unassembled WGS sequence"/>
</dbReference>
<evidence type="ECO:0000313" key="1">
    <source>
        <dbReference type="EMBL" id="GAC08859.1"/>
    </source>
</evidence>
<dbReference type="EMBL" id="BAEM01000012">
    <property type="protein sequence ID" value="GAC08859.1"/>
    <property type="molecule type" value="Genomic_DNA"/>
</dbReference>
<dbReference type="AlphaFoldDB" id="A0AAV3UV39"/>
<gene>
    <name evidence="1" type="ORF">GCHA_0896</name>
</gene>